<dbReference type="SUPFAM" id="SSF51658">
    <property type="entry name" value="Xylose isomerase-like"/>
    <property type="match status" value="1"/>
</dbReference>
<dbReference type="InterPro" id="IPR050312">
    <property type="entry name" value="IolE/XylAMocC-like"/>
</dbReference>
<dbReference type="PANTHER" id="PTHR12110">
    <property type="entry name" value="HYDROXYPYRUVATE ISOMERASE"/>
    <property type="match status" value="1"/>
</dbReference>
<reference evidence="3" key="1">
    <citation type="submission" date="2023-09" db="EMBL/GenBank/DDBJ databases">
        <authorList>
            <person name="Li S."/>
            <person name="Li X."/>
            <person name="Zhang C."/>
            <person name="Zhao Z."/>
        </authorList>
    </citation>
    <scope>NUCLEOTIDE SEQUENCE [LARGE SCALE GENOMIC DNA]</scope>
    <source>
        <strain evidence="3">SQ149</strain>
    </source>
</reference>
<name>A0ABY9TVC6_9GAMM</name>
<evidence type="ECO:0000313" key="2">
    <source>
        <dbReference type="EMBL" id="WNC72794.1"/>
    </source>
</evidence>
<dbReference type="Proteomes" id="UP001258994">
    <property type="component" value="Chromosome"/>
</dbReference>
<protein>
    <submittedName>
        <fullName evidence="2">Sugar phosphate isomerase/epimerase family protein</fullName>
    </submittedName>
</protein>
<gene>
    <name evidence="2" type="ORF">RGQ13_02130</name>
</gene>
<dbReference type="InterPro" id="IPR036237">
    <property type="entry name" value="Xyl_isomerase-like_sf"/>
</dbReference>
<organism evidence="2 3">
    <name type="scientific">Thalassotalea psychrophila</name>
    <dbReference type="NCBI Taxonomy" id="3065647"/>
    <lineage>
        <taxon>Bacteria</taxon>
        <taxon>Pseudomonadati</taxon>
        <taxon>Pseudomonadota</taxon>
        <taxon>Gammaproteobacteria</taxon>
        <taxon>Alteromonadales</taxon>
        <taxon>Colwelliaceae</taxon>
        <taxon>Thalassotalea</taxon>
    </lineage>
</organism>
<evidence type="ECO:0000313" key="3">
    <source>
        <dbReference type="Proteomes" id="UP001258994"/>
    </source>
</evidence>
<keyword evidence="2" id="KW-0413">Isomerase</keyword>
<dbReference type="GO" id="GO:0016853">
    <property type="term" value="F:isomerase activity"/>
    <property type="evidence" value="ECO:0007669"/>
    <property type="project" value="UniProtKB-KW"/>
</dbReference>
<feature type="domain" description="Xylose isomerase-like TIM barrel" evidence="1">
    <location>
        <begin position="38"/>
        <end position="265"/>
    </location>
</feature>
<keyword evidence="3" id="KW-1185">Reference proteome</keyword>
<accession>A0ABY9TVC6</accession>
<dbReference type="RefSeq" id="WP_348391909.1">
    <property type="nucleotide sequence ID" value="NZ_CP134145.1"/>
</dbReference>
<dbReference type="PANTHER" id="PTHR12110:SF52">
    <property type="entry name" value="XYLOSE ISOMERASE"/>
    <property type="match status" value="1"/>
</dbReference>
<evidence type="ECO:0000259" key="1">
    <source>
        <dbReference type="Pfam" id="PF01261"/>
    </source>
</evidence>
<dbReference type="EMBL" id="CP134145">
    <property type="protein sequence ID" value="WNC72794.1"/>
    <property type="molecule type" value="Genomic_DNA"/>
</dbReference>
<dbReference type="InterPro" id="IPR013022">
    <property type="entry name" value="Xyl_isomerase-like_TIM-brl"/>
</dbReference>
<sequence>MRDLSSDTALLSLNTATVKMQWDLKQIIDGCERHQIGAISPWRDQVAACGLDEAARRIKGAGLRVTGLCRGGMFPAADAKGLQANIDDNRKAIDEAVVLGAECLVLVVGGMPAGSRDIAGARNQVFDGMSAILEHARSNNMPLAIEPLHPMYAADRACVNTMKQALDICDRLGEGTGVAADVYHLWWDPDLEQQIIRAGKNKQLLAYHVCDWLVPTNDMLTDRGMMGEGIVELKKIRGWMEAAGYDGCCEVEIFSENNWWKKDPEIVLQTCIERHQSVV</sequence>
<dbReference type="Pfam" id="PF01261">
    <property type="entry name" value="AP_endonuc_2"/>
    <property type="match status" value="1"/>
</dbReference>
<dbReference type="Gene3D" id="3.20.20.150">
    <property type="entry name" value="Divalent-metal-dependent TIM barrel enzymes"/>
    <property type="match status" value="1"/>
</dbReference>
<proteinExistence type="predicted"/>